<reference evidence="1 2" key="1">
    <citation type="journal article" date="2018" name="Front. Plant Sci.">
        <title>Red Clover (Trifolium pratense) and Zigzag Clover (T. medium) - A Picture of Genomic Similarities and Differences.</title>
        <authorList>
            <person name="Dluhosova J."/>
            <person name="Istvanek J."/>
            <person name="Nedelnik J."/>
            <person name="Repkova J."/>
        </authorList>
    </citation>
    <scope>NUCLEOTIDE SEQUENCE [LARGE SCALE GENOMIC DNA]</scope>
    <source>
        <strain evidence="2">cv. 10/8</strain>
        <tissue evidence="1">Leaf</tissue>
    </source>
</reference>
<dbReference type="Proteomes" id="UP000265520">
    <property type="component" value="Unassembled WGS sequence"/>
</dbReference>
<evidence type="ECO:0000313" key="2">
    <source>
        <dbReference type="Proteomes" id="UP000265520"/>
    </source>
</evidence>
<protein>
    <submittedName>
        <fullName evidence="1">Uncharacterized protein</fullName>
    </submittedName>
</protein>
<dbReference type="AlphaFoldDB" id="A0A392VTY6"/>
<feature type="non-terminal residue" evidence="1">
    <location>
        <position position="24"/>
    </location>
</feature>
<organism evidence="1 2">
    <name type="scientific">Trifolium medium</name>
    <dbReference type="NCBI Taxonomy" id="97028"/>
    <lineage>
        <taxon>Eukaryota</taxon>
        <taxon>Viridiplantae</taxon>
        <taxon>Streptophyta</taxon>
        <taxon>Embryophyta</taxon>
        <taxon>Tracheophyta</taxon>
        <taxon>Spermatophyta</taxon>
        <taxon>Magnoliopsida</taxon>
        <taxon>eudicotyledons</taxon>
        <taxon>Gunneridae</taxon>
        <taxon>Pentapetalae</taxon>
        <taxon>rosids</taxon>
        <taxon>fabids</taxon>
        <taxon>Fabales</taxon>
        <taxon>Fabaceae</taxon>
        <taxon>Papilionoideae</taxon>
        <taxon>50 kb inversion clade</taxon>
        <taxon>NPAAA clade</taxon>
        <taxon>Hologalegina</taxon>
        <taxon>IRL clade</taxon>
        <taxon>Trifolieae</taxon>
        <taxon>Trifolium</taxon>
    </lineage>
</organism>
<keyword evidence="2" id="KW-1185">Reference proteome</keyword>
<proteinExistence type="predicted"/>
<comment type="caution">
    <text evidence="1">The sequence shown here is derived from an EMBL/GenBank/DDBJ whole genome shotgun (WGS) entry which is preliminary data.</text>
</comment>
<evidence type="ECO:0000313" key="1">
    <source>
        <dbReference type="EMBL" id="MCI90953.1"/>
    </source>
</evidence>
<dbReference type="EMBL" id="LXQA011258830">
    <property type="protein sequence ID" value="MCI90953.1"/>
    <property type="molecule type" value="Genomic_DNA"/>
</dbReference>
<sequence length="24" mass="2980">MGELMLRFDDEQVSFKVFEAIRRY</sequence>
<name>A0A392VTY6_9FABA</name>
<accession>A0A392VTY6</accession>